<evidence type="ECO:0000256" key="5">
    <source>
        <dbReference type="ARBA" id="ARBA00022679"/>
    </source>
</evidence>
<gene>
    <name evidence="12" type="ORF">COLO4_11083</name>
</gene>
<comment type="similarity">
    <text evidence="2">Belongs to the polyprenol kinase family.</text>
</comment>
<keyword evidence="13" id="KW-1185">Reference proteome</keyword>
<keyword evidence="6 11" id="KW-0812">Transmembrane</keyword>
<evidence type="ECO:0000256" key="8">
    <source>
        <dbReference type="ARBA" id="ARBA00022946"/>
    </source>
</evidence>
<dbReference type="EMBL" id="AWUE01014635">
    <property type="protein sequence ID" value="OMP02456.1"/>
    <property type="molecule type" value="Genomic_DNA"/>
</dbReference>
<feature type="transmembrane region" description="Helical" evidence="11">
    <location>
        <begin position="140"/>
        <end position="162"/>
    </location>
</feature>
<keyword evidence="5" id="KW-0808">Transferase</keyword>
<keyword evidence="8" id="KW-0809">Transit peptide</keyword>
<comment type="subcellular location">
    <subcellularLocation>
        <location evidence="1">Plastid</location>
        <location evidence="1">Chloroplast membrane</location>
        <topology evidence="1">Multi-pass membrane protein</topology>
    </subcellularLocation>
</comment>
<evidence type="ECO:0000256" key="6">
    <source>
        <dbReference type="ARBA" id="ARBA00022692"/>
    </source>
</evidence>
<feature type="transmembrane region" description="Helical" evidence="11">
    <location>
        <begin position="174"/>
        <end position="196"/>
    </location>
</feature>
<dbReference type="InterPro" id="IPR039606">
    <property type="entry name" value="Phytol/farnesol_kinase"/>
</dbReference>
<evidence type="ECO:0000256" key="7">
    <source>
        <dbReference type="ARBA" id="ARBA00022777"/>
    </source>
</evidence>
<dbReference type="Proteomes" id="UP000187203">
    <property type="component" value="Unassembled WGS sequence"/>
</dbReference>
<keyword evidence="12" id="KW-0548">Nucleotidyltransferase</keyword>
<evidence type="ECO:0000256" key="11">
    <source>
        <dbReference type="SAM" id="Phobius"/>
    </source>
</evidence>
<dbReference type="GO" id="GO:0031969">
    <property type="term" value="C:chloroplast membrane"/>
    <property type="evidence" value="ECO:0007669"/>
    <property type="project" value="UniProtKB-SubCell"/>
</dbReference>
<feature type="transmembrane region" description="Helical" evidence="11">
    <location>
        <begin position="15"/>
        <end position="32"/>
    </location>
</feature>
<evidence type="ECO:0000256" key="2">
    <source>
        <dbReference type="ARBA" id="ARBA00010794"/>
    </source>
</evidence>
<reference evidence="13" key="1">
    <citation type="submission" date="2013-09" db="EMBL/GenBank/DDBJ databases">
        <title>Corchorus olitorius genome sequencing.</title>
        <authorList>
            <person name="Alam M."/>
            <person name="Haque M.S."/>
            <person name="Islam M.S."/>
            <person name="Emdad E.M."/>
            <person name="Islam M.M."/>
            <person name="Ahmed B."/>
            <person name="Halim A."/>
            <person name="Hossen Q.M.M."/>
            <person name="Hossain M.Z."/>
            <person name="Ahmed R."/>
            <person name="Khan M.M."/>
            <person name="Islam R."/>
            <person name="Rashid M.M."/>
            <person name="Khan S.A."/>
            <person name="Rahman M.S."/>
            <person name="Alam M."/>
            <person name="Yahiya A.S."/>
            <person name="Khan M.S."/>
            <person name="Azam M.S."/>
            <person name="Haque T."/>
            <person name="Lashkar M.Z.H."/>
            <person name="Akhand A.I."/>
            <person name="Morshed G."/>
            <person name="Roy S."/>
            <person name="Uddin K.S."/>
            <person name="Rabeya T."/>
            <person name="Hossain A.S."/>
            <person name="Chowdhury A."/>
            <person name="Snigdha A.R."/>
            <person name="Mortoza M.S."/>
            <person name="Matin S.A."/>
            <person name="Hoque S.M.E."/>
            <person name="Islam M.K."/>
            <person name="Roy D.K."/>
            <person name="Haider R."/>
            <person name="Moosa M.M."/>
            <person name="Elias S.M."/>
            <person name="Hasan A.M."/>
            <person name="Jahan S."/>
            <person name="Shafiuddin M."/>
            <person name="Mahmood N."/>
            <person name="Shommy N.S."/>
        </authorList>
    </citation>
    <scope>NUCLEOTIDE SEQUENCE [LARGE SCALE GENOMIC DNA]</scope>
    <source>
        <strain evidence="13">cv. O-4</strain>
    </source>
</reference>
<feature type="transmembrane region" description="Helical" evidence="11">
    <location>
        <begin position="208"/>
        <end position="227"/>
    </location>
</feature>
<keyword evidence="4" id="KW-0934">Plastid</keyword>
<dbReference type="GO" id="GO:0016779">
    <property type="term" value="F:nucleotidyltransferase activity"/>
    <property type="evidence" value="ECO:0007669"/>
    <property type="project" value="UniProtKB-KW"/>
</dbReference>
<keyword evidence="9 11" id="KW-1133">Transmembrane helix</keyword>
<proteinExistence type="inferred from homology"/>
<feature type="transmembrane region" description="Helical" evidence="11">
    <location>
        <begin position="44"/>
        <end position="64"/>
    </location>
</feature>
<comment type="caution">
    <text evidence="12">The sequence shown here is derived from an EMBL/GenBank/DDBJ whole genome shotgun (WGS) entry which is preliminary data.</text>
</comment>
<feature type="transmembrane region" description="Helical" evidence="11">
    <location>
        <begin position="70"/>
        <end position="89"/>
    </location>
</feature>
<dbReference type="PANTHER" id="PTHR32523:SF7">
    <property type="entry name" value="FARNESOL KINASE, CHLOROPLASTIC"/>
    <property type="match status" value="1"/>
</dbReference>
<evidence type="ECO:0000256" key="1">
    <source>
        <dbReference type="ARBA" id="ARBA00004508"/>
    </source>
</evidence>
<protein>
    <submittedName>
        <fullName evidence="12">Phosphatidate cytidylyltransferase</fullName>
    </submittedName>
</protein>
<sequence>MVKSMLAENTVVSDLFAAVVCCGVQLMILLFCDESFKRGLDMKLVRKFGHISFGLGFMLCWPLFSSGNQGLILAATISSLNIIILLIRVRQMMSEDEASMSRIADRREFIGCNKFYYAAIYYASANTLACLLYWRTSPIAVAAICNLSAGDGIAGIVGRRFGRQKLPYNPNKSIVGSVAMATAGFISSVGFMHYFANFGYIQGSLEMVLGFLVVSVASALVESLPLVPQLDDNLTVPLTSMFVGTIVF</sequence>
<keyword evidence="7" id="KW-0418">Kinase</keyword>
<accession>A0A1R3K5X5</accession>
<feature type="transmembrane region" description="Helical" evidence="11">
    <location>
        <begin position="115"/>
        <end position="134"/>
    </location>
</feature>
<dbReference type="OrthoDB" id="5673at2759"/>
<dbReference type="AlphaFoldDB" id="A0A1R3K5X5"/>
<evidence type="ECO:0000256" key="9">
    <source>
        <dbReference type="ARBA" id="ARBA00022989"/>
    </source>
</evidence>
<dbReference type="GO" id="GO:0016301">
    <property type="term" value="F:kinase activity"/>
    <property type="evidence" value="ECO:0007669"/>
    <property type="project" value="UniProtKB-KW"/>
</dbReference>
<name>A0A1R3K5X5_9ROSI</name>
<dbReference type="PANTHER" id="PTHR32523">
    <property type="entry name" value="PHYTOL KINASE 1, CHLOROPLASTIC"/>
    <property type="match status" value="1"/>
</dbReference>
<dbReference type="STRING" id="93759.A0A1R3K5X5"/>
<evidence type="ECO:0000256" key="3">
    <source>
        <dbReference type="ARBA" id="ARBA00022528"/>
    </source>
</evidence>
<keyword evidence="10 11" id="KW-0472">Membrane</keyword>
<evidence type="ECO:0000313" key="13">
    <source>
        <dbReference type="Proteomes" id="UP000187203"/>
    </source>
</evidence>
<evidence type="ECO:0000256" key="10">
    <source>
        <dbReference type="ARBA" id="ARBA00023136"/>
    </source>
</evidence>
<evidence type="ECO:0000313" key="12">
    <source>
        <dbReference type="EMBL" id="OMP02456.1"/>
    </source>
</evidence>
<keyword evidence="3" id="KW-0150">Chloroplast</keyword>
<organism evidence="12 13">
    <name type="scientific">Corchorus olitorius</name>
    <dbReference type="NCBI Taxonomy" id="93759"/>
    <lineage>
        <taxon>Eukaryota</taxon>
        <taxon>Viridiplantae</taxon>
        <taxon>Streptophyta</taxon>
        <taxon>Embryophyta</taxon>
        <taxon>Tracheophyta</taxon>
        <taxon>Spermatophyta</taxon>
        <taxon>Magnoliopsida</taxon>
        <taxon>eudicotyledons</taxon>
        <taxon>Gunneridae</taxon>
        <taxon>Pentapetalae</taxon>
        <taxon>rosids</taxon>
        <taxon>malvids</taxon>
        <taxon>Malvales</taxon>
        <taxon>Malvaceae</taxon>
        <taxon>Grewioideae</taxon>
        <taxon>Apeibeae</taxon>
        <taxon>Corchorus</taxon>
    </lineage>
</organism>
<evidence type="ECO:0000256" key="4">
    <source>
        <dbReference type="ARBA" id="ARBA00022640"/>
    </source>
</evidence>